<dbReference type="SUPFAM" id="SSF56925">
    <property type="entry name" value="OMPA-like"/>
    <property type="match status" value="2"/>
</dbReference>
<evidence type="ECO:0000256" key="1">
    <source>
        <dbReference type="SAM" id="MobiDB-lite"/>
    </source>
</evidence>
<dbReference type="Gene3D" id="2.40.160.90">
    <property type="match status" value="2"/>
</dbReference>
<dbReference type="PROSITE" id="PS51257">
    <property type="entry name" value="PROKAR_LIPOPROTEIN"/>
    <property type="match status" value="1"/>
</dbReference>
<keyword evidence="4" id="KW-1185">Reference proteome</keyword>
<gene>
    <name evidence="3" type="ORF">H7F51_00285</name>
</gene>
<accession>A0A7X1FP40</accession>
<dbReference type="InterPro" id="IPR011250">
    <property type="entry name" value="OMP/PagP_B-barrel"/>
</dbReference>
<dbReference type="RefSeq" id="WP_185662210.1">
    <property type="nucleotide sequence ID" value="NZ_JACLAW010000001.1"/>
</dbReference>
<feature type="signal peptide" evidence="2">
    <location>
        <begin position="1"/>
        <end position="21"/>
    </location>
</feature>
<feature type="chain" id="PRO_5030911538" description="Transferrin-binding protein B C-lobe/N-lobe beta barrel domain-containing protein" evidence="2">
    <location>
        <begin position="22"/>
        <end position="565"/>
    </location>
</feature>
<proteinExistence type="predicted"/>
<name>A0A7X1FP40_9SPHN</name>
<organism evidence="3 4">
    <name type="scientific">Novosphingobium flavum</name>
    <dbReference type="NCBI Taxonomy" id="1778672"/>
    <lineage>
        <taxon>Bacteria</taxon>
        <taxon>Pseudomonadati</taxon>
        <taxon>Pseudomonadota</taxon>
        <taxon>Alphaproteobacteria</taxon>
        <taxon>Sphingomonadales</taxon>
        <taxon>Sphingomonadaceae</taxon>
        <taxon>Novosphingobium</taxon>
    </lineage>
</organism>
<feature type="compositionally biased region" description="Low complexity" evidence="1">
    <location>
        <begin position="32"/>
        <end position="51"/>
    </location>
</feature>
<evidence type="ECO:0000313" key="3">
    <source>
        <dbReference type="EMBL" id="MBC2663947.1"/>
    </source>
</evidence>
<feature type="region of interest" description="Disordered" evidence="1">
    <location>
        <begin position="29"/>
        <end position="51"/>
    </location>
</feature>
<dbReference type="AlphaFoldDB" id="A0A7X1FP40"/>
<comment type="caution">
    <text evidence="3">The sequence shown here is derived from an EMBL/GenBank/DDBJ whole genome shotgun (WGS) entry which is preliminary data.</text>
</comment>
<evidence type="ECO:0000313" key="4">
    <source>
        <dbReference type="Proteomes" id="UP000566813"/>
    </source>
</evidence>
<dbReference type="Proteomes" id="UP000566813">
    <property type="component" value="Unassembled WGS sequence"/>
</dbReference>
<protein>
    <recommendedName>
        <fullName evidence="5">Transferrin-binding protein B C-lobe/N-lobe beta barrel domain-containing protein</fullName>
    </recommendedName>
</protein>
<reference evidence="3 4" key="1">
    <citation type="submission" date="2020-08" db="EMBL/GenBank/DDBJ databases">
        <title>The genome sequence of type strain Novosphingobium flavum NBRC 111647.</title>
        <authorList>
            <person name="Liu Y."/>
        </authorList>
    </citation>
    <scope>NUCLEOTIDE SEQUENCE [LARGE SCALE GENOMIC DNA]</scope>
    <source>
        <strain evidence="3 4">NBRC 111647</strain>
    </source>
</reference>
<keyword evidence="2" id="KW-0732">Signal</keyword>
<sequence>MTERKIGALPLLALTTCLALSACGAGGGGGSVASTPTSPTTSPTTTPTTAATNDDLIAPLVSESFANTAAAAAVSYDRNGVPTSQSRSTPTATFAYNATTNTYTVNAAGQSQSFGPAAMTSTGNYRVTSGSTTDDLTLTPTGTSTGGTFRYVGAGFWQRQTQRGDGGIDGSINSFVYGVPTATLVRTGTASYATRVYGAISQYGNLWAISGTGNMIGDLAKGTFQHSGNLEFLSPTTGSTFGGGTFFSTLTVSSTANQLSGGMTIGTSSGSYGGPVSGMFFGPNAEEVGGSFSAADSAGNVATGAFLGRNDPGSSIVALDKLTASTAFEVHYGGQNLGKALTYDPATQNYTIAASQLPHLSNTGPSFYDSFSQFALGPSQKAAVQDDARFIRYDGTVDGRAVTARFYKVGAANGEIQLSYASFYRLDVGPPAGGSGTGVRYALFGVPTPAVLMPKTGTATYAGPIYGIGEYSDGTKAYNVTGQSLFNVDFAAAGSSTGTLNLQLASTTNSTVTTMTVPVNFASSLLSNGYLSKVFFGPNAEELGVSFAFVQDFLAISGVTVAKKQ</sequence>
<evidence type="ECO:0000256" key="2">
    <source>
        <dbReference type="SAM" id="SignalP"/>
    </source>
</evidence>
<evidence type="ECO:0008006" key="5">
    <source>
        <dbReference type="Google" id="ProtNLM"/>
    </source>
</evidence>
<dbReference type="EMBL" id="JACLAW010000001">
    <property type="protein sequence ID" value="MBC2663947.1"/>
    <property type="molecule type" value="Genomic_DNA"/>
</dbReference>